<proteinExistence type="predicted"/>
<protein>
    <submittedName>
        <fullName evidence="1">Uncharacterized protein</fullName>
    </submittedName>
</protein>
<name>A0ABY7BFU0_9FIRM</name>
<sequence length="454" mass="52760">MRNVAIFNIYNLCKEISKYKPNKSAKISPSSQSFNGVFLLKPTITPNAGVLFEIVRYLPKAAVESICFVKGKDLSCNFYKFLNNIKQILLFDYENCTLYGYTMEKVNKNLVEIKIVKVDLCCAQESIIFNFLIGYFDKNPESDPIETLYISALNQRHLLIITPNIPHYPTKIAKIIDIESKEEIPINPYLFEEHDIFEIADLKVIQKHKNKKYILIKTGRICSFEKRNFYNSHSNHYKDKIETLIVAPVEDVLDEAISQKKIDFSKYIIATAGKNQTVEFESFINVDNILASITATNLPFILYSKENFSKGSIEIFKFDLENKATYKLISFGGKKPFIYCDDKGYFFIEANYSDLSNSNLQKLALEKIYLENDQRTKVEIIIEEDEIFENLYSCSSASFITTKNVLKEEIKVYFLDEKESYFTTKFYEGFVPIFNTVKDEIKAFIIYPYYVINR</sequence>
<organism evidence="1 2">
    <name type="scientific">Caldicellulosiruptor naganoensis</name>
    <dbReference type="NCBI Taxonomy" id="29324"/>
    <lineage>
        <taxon>Bacteria</taxon>
        <taxon>Bacillati</taxon>
        <taxon>Bacillota</taxon>
        <taxon>Bacillota incertae sedis</taxon>
        <taxon>Caldicellulosiruptorales</taxon>
        <taxon>Caldicellulosiruptoraceae</taxon>
        <taxon>Caldicellulosiruptor</taxon>
    </lineage>
</organism>
<evidence type="ECO:0000313" key="2">
    <source>
        <dbReference type="Proteomes" id="UP001164745"/>
    </source>
</evidence>
<evidence type="ECO:0000313" key="1">
    <source>
        <dbReference type="EMBL" id="WAM31692.1"/>
    </source>
</evidence>
<reference evidence="1" key="1">
    <citation type="submission" date="2022-12" db="EMBL/GenBank/DDBJ databases">
        <authorList>
            <person name="Bing R.G."/>
            <person name="Willard D.J."/>
            <person name="Manesh M.J.H."/>
            <person name="Laemthong T."/>
            <person name="Crosby J.R."/>
            <person name="Kelly R.M."/>
        </authorList>
    </citation>
    <scope>NUCLEOTIDE SEQUENCE</scope>
    <source>
        <strain evidence="1">DSM 8991</strain>
    </source>
</reference>
<dbReference type="EMBL" id="CP113864">
    <property type="protein sequence ID" value="WAM31692.1"/>
    <property type="molecule type" value="Genomic_DNA"/>
</dbReference>
<dbReference type="Proteomes" id="UP001164745">
    <property type="component" value="Chromosome"/>
</dbReference>
<accession>A0ABY7BFU0</accession>
<keyword evidence="2" id="KW-1185">Reference proteome</keyword>
<dbReference type="RefSeq" id="WP_269015393.1">
    <property type="nucleotide sequence ID" value="NZ_CP113864.1"/>
</dbReference>
<gene>
    <name evidence="1" type="ORF">OTJ99_000125</name>
</gene>